<keyword evidence="1" id="KW-0175">Coiled coil</keyword>
<name>A0A1V1NZI0_9BACT</name>
<proteinExistence type="predicted"/>
<sequence>MTPFQILMKHREIILPIHQEQGSIPKTYQKILVLLPELKDIKFNTFKQYMPRLIEIAEQLAEESKVLTQEKIELEQALQNLQNKTDESDEIQPGEKIKVDGWNIVKGNDGYFRANRKINRKVVSVYLGKKFDEGRAMEKIRAKVEKMSMA</sequence>
<comment type="caution">
    <text evidence="2">The sequence shown here is derived from an EMBL/GenBank/DDBJ whole genome shotgun (WGS) entry which is preliminary data.</text>
</comment>
<dbReference type="EMBL" id="ATBP01001116">
    <property type="protein sequence ID" value="ETR68017.1"/>
    <property type="molecule type" value="Genomic_DNA"/>
</dbReference>
<evidence type="ECO:0000313" key="3">
    <source>
        <dbReference type="Proteomes" id="UP000189670"/>
    </source>
</evidence>
<gene>
    <name evidence="2" type="ORF">OMM_10958</name>
</gene>
<protein>
    <submittedName>
        <fullName evidence="2">Uncharacterized protein</fullName>
    </submittedName>
</protein>
<feature type="coiled-coil region" evidence="1">
    <location>
        <begin position="57"/>
        <end position="91"/>
    </location>
</feature>
<dbReference type="AlphaFoldDB" id="A0A1V1NZI0"/>
<accession>A0A1V1NZI0</accession>
<reference evidence="3" key="1">
    <citation type="submission" date="2012-11" db="EMBL/GenBank/DDBJ databases">
        <authorList>
            <person name="Lucero-Rivera Y.E."/>
            <person name="Tovar-Ramirez D."/>
        </authorList>
    </citation>
    <scope>NUCLEOTIDE SEQUENCE [LARGE SCALE GENOMIC DNA]</scope>
    <source>
        <strain evidence="3">Araruama</strain>
    </source>
</reference>
<evidence type="ECO:0000313" key="2">
    <source>
        <dbReference type="EMBL" id="ETR68017.1"/>
    </source>
</evidence>
<organism evidence="2 3">
    <name type="scientific">Candidatus Magnetoglobus multicellularis str. Araruama</name>
    <dbReference type="NCBI Taxonomy" id="890399"/>
    <lineage>
        <taxon>Bacteria</taxon>
        <taxon>Pseudomonadati</taxon>
        <taxon>Thermodesulfobacteriota</taxon>
        <taxon>Desulfobacteria</taxon>
        <taxon>Desulfobacterales</taxon>
        <taxon>Desulfobacteraceae</taxon>
        <taxon>Candidatus Magnetoglobus</taxon>
    </lineage>
</organism>
<dbReference type="Proteomes" id="UP000189670">
    <property type="component" value="Unassembled WGS sequence"/>
</dbReference>
<evidence type="ECO:0000256" key="1">
    <source>
        <dbReference type="SAM" id="Coils"/>
    </source>
</evidence>